<keyword evidence="2" id="KW-1185">Reference proteome</keyword>
<organism evidence="1 2">
    <name type="scientific">Maribacter caenipelagi</name>
    <dbReference type="NCBI Taxonomy" id="1447781"/>
    <lineage>
        <taxon>Bacteria</taxon>
        <taxon>Pseudomonadati</taxon>
        <taxon>Bacteroidota</taxon>
        <taxon>Flavobacteriia</taxon>
        <taxon>Flavobacteriales</taxon>
        <taxon>Flavobacteriaceae</taxon>
        <taxon>Maribacter</taxon>
    </lineage>
</organism>
<reference evidence="1 2" key="1">
    <citation type="submission" date="2019-03" db="EMBL/GenBank/DDBJ databases">
        <title>Genomic Encyclopedia of Type Strains, Phase III (KMG-III): the genomes of soil and plant-associated and newly described type strains.</title>
        <authorList>
            <person name="Whitman W."/>
        </authorList>
    </citation>
    <scope>NUCLEOTIDE SEQUENCE [LARGE SCALE GENOMIC DNA]</scope>
    <source>
        <strain evidence="1 2">CECT 8455</strain>
    </source>
</reference>
<dbReference type="AlphaFoldDB" id="A0A4R7DGZ9"/>
<dbReference type="Proteomes" id="UP000295274">
    <property type="component" value="Unassembled WGS sequence"/>
</dbReference>
<dbReference type="EMBL" id="SNZW01000001">
    <property type="protein sequence ID" value="TDS20750.1"/>
    <property type="molecule type" value="Genomic_DNA"/>
</dbReference>
<sequence>MVVQQPQNLNVMWTSGQKRKVCVHLPTALLAIVVTVKTTLVKVHKKIIYKVIIHKFSKLTLLRTL</sequence>
<accession>A0A4R7DGZ9</accession>
<protein>
    <submittedName>
        <fullName evidence="1">Uncharacterized protein</fullName>
    </submittedName>
</protein>
<gene>
    <name evidence="1" type="ORF">DFQ03_0003</name>
</gene>
<evidence type="ECO:0000313" key="1">
    <source>
        <dbReference type="EMBL" id="TDS20750.1"/>
    </source>
</evidence>
<proteinExistence type="predicted"/>
<evidence type="ECO:0000313" key="2">
    <source>
        <dbReference type="Proteomes" id="UP000295274"/>
    </source>
</evidence>
<name>A0A4R7DGZ9_9FLAO</name>
<comment type="caution">
    <text evidence="1">The sequence shown here is derived from an EMBL/GenBank/DDBJ whole genome shotgun (WGS) entry which is preliminary data.</text>
</comment>